<proteinExistence type="predicted"/>
<accession>A0ABP4NNZ3</accession>
<feature type="transmembrane region" description="Helical" evidence="2">
    <location>
        <begin position="18"/>
        <end position="42"/>
    </location>
</feature>
<feature type="region of interest" description="Disordered" evidence="1">
    <location>
        <begin position="100"/>
        <end position="141"/>
    </location>
</feature>
<dbReference type="EMBL" id="BAAAQD010000034">
    <property type="protein sequence ID" value="GAA1564032.1"/>
    <property type="molecule type" value="Genomic_DNA"/>
</dbReference>
<evidence type="ECO:0000256" key="2">
    <source>
        <dbReference type="SAM" id="Phobius"/>
    </source>
</evidence>
<dbReference type="InterPro" id="IPR024478">
    <property type="entry name" value="HlyB_4HB_MCP"/>
</dbReference>
<keyword evidence="2" id="KW-0472">Membrane</keyword>
<dbReference type="Proteomes" id="UP001501470">
    <property type="component" value="Unassembled WGS sequence"/>
</dbReference>
<keyword evidence="5" id="KW-1185">Reference proteome</keyword>
<evidence type="ECO:0000256" key="1">
    <source>
        <dbReference type="SAM" id="MobiDB-lite"/>
    </source>
</evidence>
<evidence type="ECO:0000313" key="5">
    <source>
        <dbReference type="Proteomes" id="UP001501470"/>
    </source>
</evidence>
<evidence type="ECO:0000259" key="3">
    <source>
        <dbReference type="Pfam" id="PF12729"/>
    </source>
</evidence>
<keyword evidence="2" id="KW-1133">Transmembrane helix</keyword>
<dbReference type="Pfam" id="PF12729">
    <property type="entry name" value="4HB_MCP_1"/>
    <property type="match status" value="1"/>
</dbReference>
<evidence type="ECO:0000313" key="4">
    <source>
        <dbReference type="EMBL" id="GAA1564032.1"/>
    </source>
</evidence>
<reference evidence="5" key="1">
    <citation type="journal article" date="2019" name="Int. J. Syst. Evol. Microbiol.">
        <title>The Global Catalogue of Microorganisms (GCM) 10K type strain sequencing project: providing services to taxonomists for standard genome sequencing and annotation.</title>
        <authorList>
            <consortium name="The Broad Institute Genomics Platform"/>
            <consortium name="The Broad Institute Genome Sequencing Center for Infectious Disease"/>
            <person name="Wu L."/>
            <person name="Ma J."/>
        </authorList>
    </citation>
    <scope>NUCLEOTIDE SEQUENCE [LARGE SCALE GENOMIC DNA]</scope>
    <source>
        <strain evidence="5">JCM 15933</strain>
    </source>
</reference>
<feature type="domain" description="Chemotaxis methyl-accepting receptor HlyB-like 4HB MCP" evidence="3">
    <location>
        <begin position="16"/>
        <end position="107"/>
    </location>
</feature>
<comment type="caution">
    <text evidence="4">The sequence shown here is derived from an EMBL/GenBank/DDBJ whole genome shotgun (WGS) entry which is preliminary data.</text>
</comment>
<organism evidence="4 5">
    <name type="scientific">Dactylosporangium maewongense</name>
    <dbReference type="NCBI Taxonomy" id="634393"/>
    <lineage>
        <taxon>Bacteria</taxon>
        <taxon>Bacillati</taxon>
        <taxon>Actinomycetota</taxon>
        <taxon>Actinomycetes</taxon>
        <taxon>Micromonosporales</taxon>
        <taxon>Micromonosporaceae</taxon>
        <taxon>Dactylosporangium</taxon>
    </lineage>
</organism>
<sequence length="141" mass="15366">MAEATGERRRSGFRDLSVAWKLGTLAGVVSVLLLAIGVFGLIQLGDAQDRLDLMYNNNLRTVQNVDEVSSDYRDIRFRLRDVALAQTPAEKDAADQALRTAVEGLDTAGRRSPPAAGRAARPTGKRSSPPGRRTRTCSRRS</sequence>
<feature type="compositionally biased region" description="Basic residues" evidence="1">
    <location>
        <begin position="132"/>
        <end position="141"/>
    </location>
</feature>
<keyword evidence="2" id="KW-0812">Transmembrane</keyword>
<feature type="compositionally biased region" description="Low complexity" evidence="1">
    <location>
        <begin position="110"/>
        <end position="126"/>
    </location>
</feature>
<name>A0ABP4NNZ3_9ACTN</name>
<protein>
    <recommendedName>
        <fullName evidence="3">Chemotaxis methyl-accepting receptor HlyB-like 4HB MCP domain-containing protein</fullName>
    </recommendedName>
</protein>
<dbReference type="RefSeq" id="WP_344512644.1">
    <property type="nucleotide sequence ID" value="NZ_BAAAQD010000034.1"/>
</dbReference>
<gene>
    <name evidence="4" type="ORF">GCM10009827_102020</name>
</gene>